<gene>
    <name evidence="1" type="ORF">FE257_005940</name>
</gene>
<protein>
    <submittedName>
        <fullName evidence="1">Uncharacterized protein</fullName>
    </submittedName>
</protein>
<reference evidence="1" key="2">
    <citation type="submission" date="2020-02" db="EMBL/GenBank/DDBJ databases">
        <authorList>
            <person name="Gilchrist C.L.M."/>
            <person name="Chooi Y.-H."/>
        </authorList>
    </citation>
    <scope>NUCLEOTIDE SEQUENCE</scope>
    <source>
        <strain evidence="1">MST-FP2251</strain>
    </source>
</reference>
<sequence>MDKDHPSPSLLFRELESLLPPDFPEGTWYIIVASCLISIGRGDVDGDLCNYIKQKPGTDNKEVLNRLRKVIIKSWALVGMPKAISASYSLQQVDPDGDVFDEHHRASTMSNTNALWGTSQNWF</sequence>
<dbReference type="EMBL" id="VCAU01000026">
    <property type="protein sequence ID" value="KAF9890535.1"/>
    <property type="molecule type" value="Genomic_DNA"/>
</dbReference>
<name>A0AAD4CPX7_ASPNN</name>
<proteinExistence type="predicted"/>
<comment type="caution">
    <text evidence="1">The sequence shown here is derived from an EMBL/GenBank/DDBJ whole genome shotgun (WGS) entry which is preliminary data.</text>
</comment>
<organism evidence="1 2">
    <name type="scientific">Aspergillus nanangensis</name>
    <dbReference type="NCBI Taxonomy" id="2582783"/>
    <lineage>
        <taxon>Eukaryota</taxon>
        <taxon>Fungi</taxon>
        <taxon>Dikarya</taxon>
        <taxon>Ascomycota</taxon>
        <taxon>Pezizomycotina</taxon>
        <taxon>Eurotiomycetes</taxon>
        <taxon>Eurotiomycetidae</taxon>
        <taxon>Eurotiales</taxon>
        <taxon>Aspergillaceae</taxon>
        <taxon>Aspergillus</taxon>
        <taxon>Aspergillus subgen. Circumdati</taxon>
    </lineage>
</organism>
<dbReference type="Proteomes" id="UP001194746">
    <property type="component" value="Unassembled WGS sequence"/>
</dbReference>
<accession>A0AAD4CPX7</accession>
<reference evidence="1" key="1">
    <citation type="journal article" date="2019" name="Beilstein J. Org. Chem.">
        <title>Nanangenines: drimane sesquiterpenoids as the dominant metabolite cohort of a novel Australian fungus, Aspergillus nanangensis.</title>
        <authorList>
            <person name="Lacey H.J."/>
            <person name="Gilchrist C.L.M."/>
            <person name="Crombie A."/>
            <person name="Kalaitzis J.A."/>
            <person name="Vuong D."/>
            <person name="Rutledge P.J."/>
            <person name="Turner P."/>
            <person name="Pitt J.I."/>
            <person name="Lacey E."/>
            <person name="Chooi Y.H."/>
            <person name="Piggott A.M."/>
        </authorList>
    </citation>
    <scope>NUCLEOTIDE SEQUENCE</scope>
    <source>
        <strain evidence="1">MST-FP2251</strain>
    </source>
</reference>
<evidence type="ECO:0000313" key="1">
    <source>
        <dbReference type="EMBL" id="KAF9890535.1"/>
    </source>
</evidence>
<evidence type="ECO:0000313" key="2">
    <source>
        <dbReference type="Proteomes" id="UP001194746"/>
    </source>
</evidence>
<dbReference type="AlphaFoldDB" id="A0AAD4CPX7"/>
<keyword evidence="2" id="KW-1185">Reference proteome</keyword>